<keyword evidence="6" id="KW-0479">Metal-binding</keyword>
<dbReference type="InterPro" id="IPR029017">
    <property type="entry name" value="Enolase-like_N"/>
</dbReference>
<comment type="similarity">
    <text evidence="4">Belongs to the mandelate racemase/muconate lactonizing enzyme family. GlucD subfamily.</text>
</comment>
<evidence type="ECO:0000256" key="7">
    <source>
        <dbReference type="ARBA" id="ARBA00022842"/>
    </source>
</evidence>
<gene>
    <name evidence="12" type="primary">gudD2</name>
    <name evidence="12" type="ORF">HPF_05165</name>
</gene>
<dbReference type="GO" id="GO:0046872">
    <property type="term" value="F:metal ion binding"/>
    <property type="evidence" value="ECO:0007669"/>
    <property type="project" value="UniProtKB-KW"/>
</dbReference>
<dbReference type="PANTHER" id="PTHR48080">
    <property type="entry name" value="D-GALACTONATE DEHYDRATASE-RELATED"/>
    <property type="match status" value="1"/>
</dbReference>
<evidence type="ECO:0000256" key="6">
    <source>
        <dbReference type="ARBA" id="ARBA00022723"/>
    </source>
</evidence>
<evidence type="ECO:0000256" key="8">
    <source>
        <dbReference type="ARBA" id="ARBA00023239"/>
    </source>
</evidence>
<dbReference type="Pfam" id="PF02746">
    <property type="entry name" value="MR_MLE_N"/>
    <property type="match status" value="1"/>
</dbReference>
<feature type="domain" description="Mandelate racemase/muconate lactonizing enzyme C-terminal" evidence="11">
    <location>
        <begin position="178"/>
        <end position="272"/>
    </location>
</feature>
<feature type="binding site" evidence="10">
    <location>
        <position position="154"/>
    </location>
    <ligand>
        <name>substrate</name>
    </ligand>
</feature>
<feature type="binding site" evidence="10">
    <location>
        <begin position="328"/>
        <end position="330"/>
    </location>
    <ligand>
        <name>substrate</name>
    </ligand>
</feature>
<feature type="binding site" evidence="10">
    <location>
        <position position="410"/>
    </location>
    <ligand>
        <name>substrate</name>
    </ligand>
</feature>
<reference evidence="12 13" key="1">
    <citation type="submission" date="2019-03" db="EMBL/GenBank/DDBJ databases">
        <authorList>
            <person name="Sebastian G."/>
            <person name="Baumann P."/>
            <person name="Ruckert C."/>
            <person name="Kalinowski J."/>
            <person name="Nebel B."/>
            <person name="Takors R."/>
            <person name="Blombach B."/>
        </authorList>
    </citation>
    <scope>NUCLEOTIDE SEQUENCE [LARGE SCALE GENOMIC DNA]</scope>
    <source>
        <strain evidence="12 13">DSM 1084</strain>
    </source>
</reference>
<evidence type="ECO:0000313" key="12">
    <source>
        <dbReference type="EMBL" id="QBM27061.1"/>
    </source>
</evidence>
<dbReference type="SUPFAM" id="SSF51604">
    <property type="entry name" value="Enolase C-terminal domain-like"/>
    <property type="match status" value="1"/>
</dbReference>
<protein>
    <recommendedName>
        <fullName evidence="5">glucarate dehydratase</fullName>
        <ecNumber evidence="5">4.2.1.40</ecNumber>
    </recommendedName>
</protein>
<feature type="active site" description="Proton acceptor" evidence="9">
    <location>
        <position position="200"/>
    </location>
</feature>
<comment type="cofactor">
    <cofactor evidence="2">
        <name>Mg(2+)</name>
        <dbReference type="ChEBI" id="CHEBI:18420"/>
    </cofactor>
</comment>
<dbReference type="Pfam" id="PF13378">
    <property type="entry name" value="MR_MLE_C"/>
    <property type="match status" value="1"/>
</dbReference>
<dbReference type="InterPro" id="IPR013341">
    <property type="entry name" value="Mandelate_racemase_N_dom"/>
</dbReference>
<dbReference type="EMBL" id="CP037867">
    <property type="protein sequence ID" value="QBM27061.1"/>
    <property type="molecule type" value="Genomic_DNA"/>
</dbReference>
<evidence type="ECO:0000256" key="2">
    <source>
        <dbReference type="ARBA" id="ARBA00001946"/>
    </source>
</evidence>
<feature type="binding site" evidence="10">
    <location>
        <position position="28"/>
    </location>
    <ligand>
        <name>substrate</name>
    </ligand>
</feature>
<feature type="binding site" evidence="10">
    <location>
        <begin position="228"/>
        <end position="230"/>
    </location>
    <ligand>
        <name>substrate</name>
    </ligand>
</feature>
<comment type="catalytic activity">
    <reaction evidence="1">
        <text>D-glucarate = 5-dehydro-4-deoxy-D-glucarate + H2O</text>
        <dbReference type="Rhea" id="RHEA:14573"/>
        <dbReference type="ChEBI" id="CHEBI:15377"/>
        <dbReference type="ChEBI" id="CHEBI:30612"/>
        <dbReference type="ChEBI" id="CHEBI:42819"/>
        <dbReference type="EC" id="4.2.1.40"/>
    </reaction>
</comment>
<feature type="binding site" evidence="10">
    <location>
        <position position="198"/>
    </location>
    <ligand>
        <name>substrate</name>
    </ligand>
</feature>
<evidence type="ECO:0000313" key="13">
    <source>
        <dbReference type="Proteomes" id="UP000293912"/>
    </source>
</evidence>
<feature type="binding site" evidence="10">
    <location>
        <position position="276"/>
    </location>
    <ligand>
        <name>substrate</name>
    </ligand>
</feature>
<dbReference type="SMART" id="SM00922">
    <property type="entry name" value="MR_MLE"/>
    <property type="match status" value="1"/>
</dbReference>
<dbReference type="EC" id="4.2.1.40" evidence="5"/>
<dbReference type="InterPro" id="IPR034593">
    <property type="entry name" value="DgoD-like"/>
</dbReference>
<dbReference type="InterPro" id="IPR029065">
    <property type="entry name" value="Enolase_C-like"/>
</dbReference>
<evidence type="ECO:0000259" key="11">
    <source>
        <dbReference type="SMART" id="SM00922"/>
    </source>
</evidence>
<dbReference type="SUPFAM" id="SSF54826">
    <property type="entry name" value="Enolase N-terminal domain-like"/>
    <property type="match status" value="1"/>
</dbReference>
<evidence type="ECO:0000256" key="9">
    <source>
        <dbReference type="PIRSR" id="PIRSR634598-1"/>
    </source>
</evidence>
<dbReference type="RefSeq" id="WP_133155937.1">
    <property type="nucleotide sequence ID" value="NZ_CP037867.1"/>
</dbReference>
<comment type="pathway">
    <text evidence="3">Carbohydrate acid metabolism; D-glucarate degradation; 2,5-dioxopentanoate from D-glucarate: step 1/2.</text>
</comment>
<dbReference type="GO" id="GO:0008872">
    <property type="term" value="F:glucarate dehydratase activity"/>
    <property type="evidence" value="ECO:0007669"/>
    <property type="project" value="UniProtKB-EC"/>
</dbReference>
<keyword evidence="8 12" id="KW-0456">Lyase</keyword>
<evidence type="ECO:0000256" key="1">
    <source>
        <dbReference type="ARBA" id="ARBA00001426"/>
    </source>
</evidence>
<organism evidence="12 13">
    <name type="scientific">Hydrogenophaga pseudoflava</name>
    <name type="common">Pseudomonas carboxydoflava</name>
    <dbReference type="NCBI Taxonomy" id="47421"/>
    <lineage>
        <taxon>Bacteria</taxon>
        <taxon>Pseudomonadati</taxon>
        <taxon>Pseudomonadota</taxon>
        <taxon>Betaproteobacteria</taxon>
        <taxon>Burkholderiales</taxon>
        <taxon>Comamonadaceae</taxon>
        <taxon>Hydrogenophaga</taxon>
    </lineage>
</organism>
<keyword evidence="7" id="KW-0460">Magnesium</keyword>
<dbReference type="Gene3D" id="3.20.20.120">
    <property type="entry name" value="Enolase-like C-terminal domain"/>
    <property type="match status" value="1"/>
</dbReference>
<evidence type="ECO:0000256" key="5">
    <source>
        <dbReference type="ARBA" id="ARBA00011973"/>
    </source>
</evidence>
<evidence type="ECO:0000256" key="3">
    <source>
        <dbReference type="ARBA" id="ARBA00005183"/>
    </source>
</evidence>
<dbReference type="AlphaFoldDB" id="A0A4P6X027"/>
<evidence type="ECO:0000256" key="10">
    <source>
        <dbReference type="PIRSR" id="PIRSR634598-2"/>
    </source>
</evidence>
<sequence length="430" mass="46703">MTSHAIRHVRVTPIAFRDPPLLNAAGIHEPWALRSIIEIETDSGLVGINESYGDLPMLEALAKAAPALTGLSPWALNEMDTRVAALVAPRQMSASEFLGQQVSLAPGTHVSKTVAKVISAFEVAMMDLQGQLANAPVVDLLGGAARPAVPFSAYLFFKYAEHIDKPYAPDPFGEGITPGQMVAQARRMIDQYGFKSIKLKAGALPPEQEVAAMRALAQAFPGAPLRIDPNANWTVATSLQVVEQLRGVLEYYEDPTPGLEGMAAVAAACDVPLATNMVVTDLKEFRRNAEMGCPVKIVLSDHHYWGGLRATQRLALMCETFGLGLSMHSNSHLGISLMAMTHLAASVPLLSYACDTHYPWQDDEVVQGGRLQFEDGSLRVTSTPGLGVQIDREALARLYDNYLNTGIRNRDDLGQMRKYDPGFTGHQPRF</sequence>
<dbReference type="SFLD" id="SFLDG00055">
    <property type="entry name" value="glucarate_dehydratase"/>
    <property type="match status" value="1"/>
</dbReference>
<dbReference type="KEGG" id="hpse:HPF_05165"/>
<dbReference type="Proteomes" id="UP000293912">
    <property type="component" value="Chromosome"/>
</dbReference>
<accession>A0A4P6X027</accession>
<keyword evidence="13" id="KW-1185">Reference proteome</keyword>
<dbReference type="Gene3D" id="3.30.390.10">
    <property type="entry name" value="Enolase-like, N-terminal domain"/>
    <property type="match status" value="1"/>
</dbReference>
<dbReference type="SFLD" id="SFLDS00001">
    <property type="entry name" value="Enolase"/>
    <property type="match status" value="1"/>
</dbReference>
<feature type="active site" description="Proton acceptor" evidence="9">
    <location>
        <position position="328"/>
    </location>
</feature>
<feature type="binding site" evidence="10">
    <location>
        <position position="357"/>
    </location>
    <ligand>
        <name>substrate</name>
    </ligand>
</feature>
<name>A0A4P6X027_HYDPS</name>
<dbReference type="InterPro" id="IPR013342">
    <property type="entry name" value="Mandelate_racemase_C"/>
</dbReference>
<dbReference type="PANTHER" id="PTHR48080:SF4">
    <property type="entry name" value="GLUCARATE DEHYDRATASE"/>
    <property type="match status" value="1"/>
</dbReference>
<dbReference type="InterPro" id="IPR036849">
    <property type="entry name" value="Enolase-like_C_sf"/>
</dbReference>
<dbReference type="InterPro" id="IPR034598">
    <property type="entry name" value="GlucD-like"/>
</dbReference>
<dbReference type="CDD" id="cd03323">
    <property type="entry name" value="D-glucarate_dehydratase"/>
    <property type="match status" value="1"/>
</dbReference>
<evidence type="ECO:0000256" key="4">
    <source>
        <dbReference type="ARBA" id="ARBA00009938"/>
    </source>
</evidence>
<proteinExistence type="inferred from homology"/>
<feature type="binding site" evidence="10">
    <location>
        <position position="108"/>
    </location>
    <ligand>
        <name>substrate</name>
    </ligand>
</feature>